<gene>
    <name evidence="1" type="ORF">GCM10010339_84910</name>
</gene>
<dbReference type="RefSeq" id="WP_189958898.1">
    <property type="nucleotide sequence ID" value="NZ_BMVG01000049.1"/>
</dbReference>
<reference evidence="1" key="1">
    <citation type="journal article" date="2014" name="Int. J. Syst. Evol. Microbiol.">
        <title>Complete genome sequence of Corynebacterium casei LMG S-19264T (=DSM 44701T), isolated from a smear-ripened cheese.</title>
        <authorList>
            <consortium name="US DOE Joint Genome Institute (JGI-PGF)"/>
            <person name="Walter F."/>
            <person name="Albersmeier A."/>
            <person name="Kalinowski J."/>
            <person name="Ruckert C."/>
        </authorList>
    </citation>
    <scope>NUCLEOTIDE SEQUENCE</scope>
    <source>
        <strain evidence="1">JCM 4714</strain>
    </source>
</reference>
<name>A0A918YSZ1_9ACTN</name>
<proteinExistence type="predicted"/>
<dbReference type="Proteomes" id="UP000655443">
    <property type="component" value="Unassembled WGS sequence"/>
</dbReference>
<evidence type="ECO:0000313" key="2">
    <source>
        <dbReference type="Proteomes" id="UP000655443"/>
    </source>
</evidence>
<dbReference type="AlphaFoldDB" id="A0A918YSZ1"/>
<organism evidence="1 2">
    <name type="scientific">Streptomyces alanosinicus</name>
    <dbReference type="NCBI Taxonomy" id="68171"/>
    <lineage>
        <taxon>Bacteria</taxon>
        <taxon>Bacillati</taxon>
        <taxon>Actinomycetota</taxon>
        <taxon>Actinomycetes</taxon>
        <taxon>Kitasatosporales</taxon>
        <taxon>Streptomycetaceae</taxon>
        <taxon>Streptomyces</taxon>
    </lineage>
</organism>
<dbReference type="EMBL" id="BMVG01000049">
    <property type="protein sequence ID" value="GHE14401.1"/>
    <property type="molecule type" value="Genomic_DNA"/>
</dbReference>
<accession>A0A918YSZ1</accession>
<sequence length="136" mass="15219">MGTWAGRTTRSPPPATRYIDAYKLDKDDRQARALHTSLQLYWLELLRHAGVDGDRLTKGQFVTANRFAAIDTSRLNVMEGVGHVLFDAHPGTPVEVHTLHQPAELRRLKEVDAELFRQGRAHIMDGPAPWAVSARG</sequence>
<keyword evidence="2" id="KW-1185">Reference proteome</keyword>
<reference evidence="1" key="2">
    <citation type="submission" date="2020-09" db="EMBL/GenBank/DDBJ databases">
        <authorList>
            <person name="Sun Q."/>
            <person name="Ohkuma M."/>
        </authorList>
    </citation>
    <scope>NUCLEOTIDE SEQUENCE</scope>
    <source>
        <strain evidence="1">JCM 4714</strain>
    </source>
</reference>
<evidence type="ECO:0000313" key="1">
    <source>
        <dbReference type="EMBL" id="GHE14401.1"/>
    </source>
</evidence>
<comment type="caution">
    <text evidence="1">The sequence shown here is derived from an EMBL/GenBank/DDBJ whole genome shotgun (WGS) entry which is preliminary data.</text>
</comment>
<protein>
    <submittedName>
        <fullName evidence="1">Uncharacterized protein</fullName>
    </submittedName>
</protein>